<dbReference type="EMBL" id="AUZM01000002">
    <property type="protein sequence ID" value="ERT09577.1"/>
    <property type="molecule type" value="Genomic_DNA"/>
</dbReference>
<sequence length="39" mass="4640">MFCSHIKPLQFGTDLFLARISENWRSQFVVTFSLFSAWE</sequence>
<comment type="caution">
    <text evidence="1">The sequence shown here is derived from an EMBL/GenBank/DDBJ whole genome shotgun (WGS) entry which is preliminary data.</text>
</comment>
<gene>
    <name evidence="1" type="ORF">M595_0416</name>
</gene>
<dbReference type="Proteomes" id="UP000017127">
    <property type="component" value="Unassembled WGS sequence"/>
</dbReference>
<accession>U7QQM4</accession>
<dbReference type="AlphaFoldDB" id="U7QQM4"/>
<name>U7QQM4_9CYAN</name>
<evidence type="ECO:0000313" key="2">
    <source>
        <dbReference type="Proteomes" id="UP000017127"/>
    </source>
</evidence>
<proteinExistence type="predicted"/>
<organism evidence="1 2">
    <name type="scientific">Lyngbya aestuarii BL J</name>
    <dbReference type="NCBI Taxonomy" id="1348334"/>
    <lineage>
        <taxon>Bacteria</taxon>
        <taxon>Bacillati</taxon>
        <taxon>Cyanobacteriota</taxon>
        <taxon>Cyanophyceae</taxon>
        <taxon>Oscillatoriophycideae</taxon>
        <taxon>Oscillatoriales</taxon>
        <taxon>Microcoleaceae</taxon>
        <taxon>Lyngbya</taxon>
    </lineage>
</organism>
<evidence type="ECO:0000313" key="1">
    <source>
        <dbReference type="EMBL" id="ERT09577.1"/>
    </source>
</evidence>
<protein>
    <submittedName>
        <fullName evidence="1">Uncharacterized protein</fullName>
    </submittedName>
</protein>
<keyword evidence="2" id="KW-1185">Reference proteome</keyword>
<reference evidence="1 2" key="1">
    <citation type="journal article" date="2013" name="Front. Microbiol.">
        <title>Comparative genomic analyses of the cyanobacterium, Lyngbya aestuarii BL J, a powerful hydrogen producer.</title>
        <authorList>
            <person name="Kothari A."/>
            <person name="Vaughn M."/>
            <person name="Garcia-Pichel F."/>
        </authorList>
    </citation>
    <scope>NUCLEOTIDE SEQUENCE [LARGE SCALE GENOMIC DNA]</scope>
    <source>
        <strain evidence="1 2">BL J</strain>
    </source>
</reference>